<sequence length="201" mass="22386">MKIREERKRALPSRGMGSQEVNEGFEYAIVAGGPALHFGKFESVDVWGCNGECQKIIWYEAQQYGMHRYDEVSPIHDNGLSDRTAAALNTSQYLSRLLIIKKVSTIFSLTSPLRRTAMMSGRIAIEDLLPFRFLAELPESATSAIQKNALRSRNIVLKISDSGNGRLLRASFPHPSLLLHVRLPPGIAWLCGQNSVSAMRT</sequence>
<dbReference type="EMBL" id="MU250524">
    <property type="protein sequence ID" value="KAG7451755.1"/>
    <property type="molecule type" value="Genomic_DNA"/>
</dbReference>
<dbReference type="AlphaFoldDB" id="A0A9P7W4E0"/>
<proteinExistence type="predicted"/>
<keyword evidence="2" id="KW-1185">Reference proteome</keyword>
<dbReference type="GeneID" id="66112509"/>
<protein>
    <submittedName>
        <fullName evidence="1">Uncharacterized protein</fullName>
    </submittedName>
</protein>
<reference evidence="1" key="1">
    <citation type="submission" date="2020-11" db="EMBL/GenBank/DDBJ databases">
        <title>Adaptations for nitrogen fixation in a non-lichenized fungal sporocarp promotes dispersal by wood-feeding termites.</title>
        <authorList>
            <consortium name="DOE Joint Genome Institute"/>
            <person name="Koch R.A."/>
            <person name="Yoon G."/>
            <person name="Arayal U."/>
            <person name="Lail K."/>
            <person name="Amirebrahimi M."/>
            <person name="Labutti K."/>
            <person name="Lipzen A."/>
            <person name="Riley R."/>
            <person name="Barry K."/>
            <person name="Henrissat B."/>
            <person name="Grigoriev I.V."/>
            <person name="Herr J.R."/>
            <person name="Aime M.C."/>
        </authorList>
    </citation>
    <scope>NUCLEOTIDE SEQUENCE</scope>
    <source>
        <strain evidence="1">MCA 3950</strain>
    </source>
</reference>
<comment type="caution">
    <text evidence="1">The sequence shown here is derived from an EMBL/GenBank/DDBJ whole genome shotgun (WGS) entry which is preliminary data.</text>
</comment>
<gene>
    <name evidence="1" type="ORF">BT62DRAFT_990212</name>
</gene>
<name>A0A9P7W4E0_9AGAR</name>
<dbReference type="RefSeq" id="XP_043045255.1">
    <property type="nucleotide sequence ID" value="XM_043190212.1"/>
</dbReference>
<dbReference type="Proteomes" id="UP000812287">
    <property type="component" value="Unassembled WGS sequence"/>
</dbReference>
<evidence type="ECO:0000313" key="1">
    <source>
        <dbReference type="EMBL" id="KAG7451755.1"/>
    </source>
</evidence>
<organism evidence="1 2">
    <name type="scientific">Guyanagaster necrorhizus</name>
    <dbReference type="NCBI Taxonomy" id="856835"/>
    <lineage>
        <taxon>Eukaryota</taxon>
        <taxon>Fungi</taxon>
        <taxon>Dikarya</taxon>
        <taxon>Basidiomycota</taxon>
        <taxon>Agaricomycotina</taxon>
        <taxon>Agaricomycetes</taxon>
        <taxon>Agaricomycetidae</taxon>
        <taxon>Agaricales</taxon>
        <taxon>Marasmiineae</taxon>
        <taxon>Physalacriaceae</taxon>
        <taxon>Guyanagaster</taxon>
    </lineage>
</organism>
<evidence type="ECO:0000313" key="2">
    <source>
        <dbReference type="Proteomes" id="UP000812287"/>
    </source>
</evidence>
<accession>A0A9P7W4E0</accession>